<proteinExistence type="predicted"/>
<dbReference type="RefSeq" id="WP_036652650.1">
    <property type="nucleotide sequence ID" value="NZ_JQCR01000002.1"/>
</dbReference>
<comment type="caution">
    <text evidence="2">The sequence shown here is derived from an EMBL/GenBank/DDBJ whole genome shotgun (WGS) entry which is preliminary data.</text>
</comment>
<dbReference type="OrthoDB" id="2349072at2"/>
<sequence>MLRRINNRRPDSKTGRQHKYFHSEEGSALVLVMFIVLLLTILGVAVLSAAIGGAERTETRENDVQSLHLAEKGLNEATAYIQSQLEGLTDLDPNKLDEVLTKLNQQGLGVTTEMGTNSSGTIEEIKYSGKQPENPNKLTREYYINVTASAMVNGVKRTLKQQIVIDSYPEYLKYAFGSNKTLTLNGAPHLMGNIYAGEKLIVSNTAKYTYKGNPNLSKLTQFPKVMVNESATGSALDIGSGEVHVQSLDSIVYSKDGQKEENVATSSDVEQTLKDILGIEMEKVKIKEQKKFVQINVEESFFEKMVQGFSTSSVTTSFIRSEYSNNHLGDWLKTLTAKTLIRTLSQSTPPVKPEQQTNEASDDYLQRLDQYKIDLLSYHNTFINLTDSVMVEGNLLIDGLDYRGIMYNELAKKGTDVLAPKWLIINGDLVIDNNKTDFLPVSGNILVLGNVKIKGNVAFDSTMFVLRETTVEDAVIKGLGESGNTKELVLISKGHVLINRIDAFTNADPSEMEAFFYTDSSGDLYGVGSIFWLNGGFFAKGDLTLNAALGNVTEPDAAGFPLNFSDQQQQGVRERFKITYNHQIYSHQQSSLPRVKKVNISVGPLELVSSTP</sequence>
<evidence type="ECO:0000313" key="2">
    <source>
        <dbReference type="EMBL" id="KGE20432.1"/>
    </source>
</evidence>
<keyword evidence="1" id="KW-0812">Transmembrane</keyword>
<keyword evidence="1" id="KW-0472">Membrane</keyword>
<dbReference type="AlphaFoldDB" id="A0A098MFW1"/>
<keyword evidence="1" id="KW-1133">Transmembrane helix</keyword>
<dbReference type="EMBL" id="JQCR01000002">
    <property type="protein sequence ID" value="KGE20432.1"/>
    <property type="molecule type" value="Genomic_DNA"/>
</dbReference>
<reference evidence="2 3" key="2">
    <citation type="submission" date="2014-10" db="EMBL/GenBank/DDBJ databases">
        <title>Comparative genomics of the Paenibacillus odorifer group.</title>
        <authorList>
            <person name="Tsai Y.-C."/>
            <person name="Martin N."/>
            <person name="Korlach J."/>
            <person name="Wiedmann M."/>
        </authorList>
    </citation>
    <scope>NUCLEOTIDE SEQUENCE [LARGE SCALE GENOMIC DNA]</scope>
    <source>
        <strain evidence="2 3">DSM 18334</strain>
    </source>
</reference>
<gene>
    <name evidence="2" type="ORF">PWYN_14585</name>
</gene>
<evidence type="ECO:0000313" key="3">
    <source>
        <dbReference type="Proteomes" id="UP000029734"/>
    </source>
</evidence>
<feature type="transmembrane region" description="Helical" evidence="1">
    <location>
        <begin position="28"/>
        <end position="51"/>
    </location>
</feature>
<dbReference type="STRING" id="268407.PWYN_14585"/>
<protein>
    <recommendedName>
        <fullName evidence="4">Type 4 fimbrial biogenesis protein PilX N-terminal domain-containing protein</fullName>
    </recommendedName>
</protein>
<dbReference type="eggNOG" id="COG4726">
    <property type="taxonomic scope" value="Bacteria"/>
</dbReference>
<name>A0A098MFW1_9BACL</name>
<reference evidence="2 3" key="1">
    <citation type="submission" date="2014-08" db="EMBL/GenBank/DDBJ databases">
        <authorList>
            <person name="den Bakker H.C."/>
        </authorList>
    </citation>
    <scope>NUCLEOTIDE SEQUENCE [LARGE SCALE GENOMIC DNA]</scope>
    <source>
        <strain evidence="2 3">DSM 18334</strain>
    </source>
</reference>
<dbReference type="Proteomes" id="UP000029734">
    <property type="component" value="Unassembled WGS sequence"/>
</dbReference>
<organism evidence="2 3">
    <name type="scientific">Paenibacillus wynnii</name>
    <dbReference type="NCBI Taxonomy" id="268407"/>
    <lineage>
        <taxon>Bacteria</taxon>
        <taxon>Bacillati</taxon>
        <taxon>Bacillota</taxon>
        <taxon>Bacilli</taxon>
        <taxon>Bacillales</taxon>
        <taxon>Paenibacillaceae</taxon>
        <taxon>Paenibacillus</taxon>
    </lineage>
</organism>
<evidence type="ECO:0008006" key="4">
    <source>
        <dbReference type="Google" id="ProtNLM"/>
    </source>
</evidence>
<keyword evidence="3" id="KW-1185">Reference proteome</keyword>
<accession>A0A098MFW1</accession>
<evidence type="ECO:0000256" key="1">
    <source>
        <dbReference type="SAM" id="Phobius"/>
    </source>
</evidence>